<comment type="similarity">
    <text evidence="2">Belongs to the AB hydrolase superfamily. LDAH family.</text>
</comment>
<dbReference type="OrthoDB" id="448051at2759"/>
<dbReference type="Gene3D" id="3.40.50.1820">
    <property type="entry name" value="alpha/beta hydrolase"/>
    <property type="match status" value="1"/>
</dbReference>
<dbReference type="InterPro" id="IPR029058">
    <property type="entry name" value="AB_hydrolase_fold"/>
</dbReference>
<evidence type="ECO:0000256" key="2">
    <source>
        <dbReference type="ARBA" id="ARBA00008300"/>
    </source>
</evidence>
<evidence type="ECO:0000313" key="6">
    <source>
        <dbReference type="Proteomes" id="UP000799429"/>
    </source>
</evidence>
<evidence type="ECO:0008006" key="7">
    <source>
        <dbReference type="Google" id="ProtNLM"/>
    </source>
</evidence>
<comment type="subcellular location">
    <subcellularLocation>
        <location evidence="1">Lipid droplet</location>
    </subcellularLocation>
</comment>
<evidence type="ECO:0000313" key="5">
    <source>
        <dbReference type="EMBL" id="KAF2841398.1"/>
    </source>
</evidence>
<dbReference type="GO" id="GO:0019915">
    <property type="term" value="P:lipid storage"/>
    <property type="evidence" value="ECO:0007669"/>
    <property type="project" value="InterPro"/>
</dbReference>
<dbReference type="InterPro" id="IPR019363">
    <property type="entry name" value="LDAH"/>
</dbReference>
<dbReference type="EMBL" id="MU006091">
    <property type="protein sequence ID" value="KAF2841398.1"/>
    <property type="molecule type" value="Genomic_DNA"/>
</dbReference>
<dbReference type="SUPFAM" id="SSF53474">
    <property type="entry name" value="alpha/beta-Hydrolases"/>
    <property type="match status" value="1"/>
</dbReference>
<sequence>MPIVGHSPISPSPRTEIRFDIPASGAANGPSSTYLIFFIPGNPGLIEYYHEYLERLYISLSSFTSPMENVSFELYGRSLRGFECGEESVKPDKMDDKTLELPLGLQDQISFVERTLSHTFHRLQHNSTKGASNVNVILIGHSLGTYISLEIIRRVREEMETASLRIAGAICLFPTVVDLAASPKGKKLKHFLHLQSLPILIPILCHLIKVIIILIPLRVLTLLIRLVLGFANDAARTTSSFLKSKNGVHQALYMAVDELRQMNHDAWDSEIWGATHPSPHPHPRPKLFFYYGQKDDWIADETRDALIKLRGRNHRNGNDDDWRPIMVIDKNRIPHDFCVNKHYSLLIAEKSAEWVVEIVDTIESAKGP</sequence>
<dbReference type="Proteomes" id="UP000799429">
    <property type="component" value="Unassembled WGS sequence"/>
</dbReference>
<dbReference type="GO" id="GO:0005811">
    <property type="term" value="C:lipid droplet"/>
    <property type="evidence" value="ECO:0007669"/>
    <property type="project" value="UniProtKB-SubCell"/>
</dbReference>
<evidence type="ECO:0000256" key="1">
    <source>
        <dbReference type="ARBA" id="ARBA00004502"/>
    </source>
</evidence>
<dbReference type="PANTHER" id="PTHR13390">
    <property type="entry name" value="LIPASE"/>
    <property type="match status" value="1"/>
</dbReference>
<organism evidence="5 6">
    <name type="scientific">Patellaria atrata CBS 101060</name>
    <dbReference type="NCBI Taxonomy" id="1346257"/>
    <lineage>
        <taxon>Eukaryota</taxon>
        <taxon>Fungi</taxon>
        <taxon>Dikarya</taxon>
        <taxon>Ascomycota</taxon>
        <taxon>Pezizomycotina</taxon>
        <taxon>Dothideomycetes</taxon>
        <taxon>Dothideomycetes incertae sedis</taxon>
        <taxon>Patellariales</taxon>
        <taxon>Patellariaceae</taxon>
        <taxon>Patellaria</taxon>
    </lineage>
</organism>
<protein>
    <recommendedName>
        <fullName evidence="7">Lipid droplet-associated hydrolase</fullName>
    </recommendedName>
</protein>
<keyword evidence="6" id="KW-1185">Reference proteome</keyword>
<proteinExistence type="inferred from homology"/>
<reference evidence="5" key="1">
    <citation type="journal article" date="2020" name="Stud. Mycol.">
        <title>101 Dothideomycetes genomes: a test case for predicting lifestyles and emergence of pathogens.</title>
        <authorList>
            <person name="Haridas S."/>
            <person name="Albert R."/>
            <person name="Binder M."/>
            <person name="Bloem J."/>
            <person name="Labutti K."/>
            <person name="Salamov A."/>
            <person name="Andreopoulos B."/>
            <person name="Baker S."/>
            <person name="Barry K."/>
            <person name="Bills G."/>
            <person name="Bluhm B."/>
            <person name="Cannon C."/>
            <person name="Castanera R."/>
            <person name="Culley D."/>
            <person name="Daum C."/>
            <person name="Ezra D."/>
            <person name="Gonzalez J."/>
            <person name="Henrissat B."/>
            <person name="Kuo A."/>
            <person name="Liang C."/>
            <person name="Lipzen A."/>
            <person name="Lutzoni F."/>
            <person name="Magnuson J."/>
            <person name="Mondo S."/>
            <person name="Nolan M."/>
            <person name="Ohm R."/>
            <person name="Pangilinan J."/>
            <person name="Park H.-J."/>
            <person name="Ramirez L."/>
            <person name="Alfaro M."/>
            <person name="Sun H."/>
            <person name="Tritt A."/>
            <person name="Yoshinaga Y."/>
            <person name="Zwiers L.-H."/>
            <person name="Turgeon B."/>
            <person name="Goodwin S."/>
            <person name="Spatafora J."/>
            <person name="Crous P."/>
            <person name="Grigoriev I."/>
        </authorList>
    </citation>
    <scope>NUCLEOTIDE SEQUENCE</scope>
    <source>
        <strain evidence="5">CBS 101060</strain>
    </source>
</reference>
<name>A0A9P4SGY4_9PEZI</name>
<evidence type="ECO:0000256" key="3">
    <source>
        <dbReference type="ARBA" id="ARBA00022677"/>
    </source>
</evidence>
<comment type="caution">
    <text evidence="5">The sequence shown here is derived from an EMBL/GenBank/DDBJ whole genome shotgun (WGS) entry which is preliminary data.</text>
</comment>
<dbReference type="PANTHER" id="PTHR13390:SF0">
    <property type="entry name" value="LIPID DROPLET-ASSOCIATED HYDROLASE"/>
    <property type="match status" value="1"/>
</dbReference>
<accession>A0A9P4SGY4</accession>
<dbReference type="AlphaFoldDB" id="A0A9P4SGY4"/>
<dbReference type="Pfam" id="PF10230">
    <property type="entry name" value="LIDHydrolase"/>
    <property type="match status" value="1"/>
</dbReference>
<keyword evidence="4" id="KW-0378">Hydrolase</keyword>
<gene>
    <name evidence="5" type="ORF">M501DRAFT_969798</name>
</gene>
<dbReference type="GO" id="GO:0016298">
    <property type="term" value="F:lipase activity"/>
    <property type="evidence" value="ECO:0007669"/>
    <property type="project" value="InterPro"/>
</dbReference>
<keyword evidence="3" id="KW-0551">Lipid droplet</keyword>
<evidence type="ECO:0000256" key="4">
    <source>
        <dbReference type="ARBA" id="ARBA00022801"/>
    </source>
</evidence>